<comment type="similarity">
    <text evidence="2">Belongs to the YbaB/EbfC family.</text>
</comment>
<dbReference type="GO" id="GO:0005829">
    <property type="term" value="C:cytosol"/>
    <property type="evidence" value="ECO:0007669"/>
    <property type="project" value="TreeGrafter"/>
</dbReference>
<dbReference type="RefSeq" id="WP_151691699.1">
    <property type="nucleotide sequence ID" value="NZ_BMGX01000002.1"/>
</dbReference>
<evidence type="ECO:0000313" key="5">
    <source>
        <dbReference type="Proteomes" id="UP000484164"/>
    </source>
</evidence>
<dbReference type="PANTHER" id="PTHR33449:SF1">
    <property type="entry name" value="NUCLEOID-ASSOCIATED PROTEIN YBAB"/>
    <property type="match status" value="1"/>
</dbReference>
<protein>
    <recommendedName>
        <fullName evidence="2">Nucleoid-associated protein F8C82_01655</fullName>
    </recommendedName>
</protein>
<dbReference type="AlphaFoldDB" id="A0A6L3ZHQ8"/>
<dbReference type="EMBL" id="WBVQ01000001">
    <property type="protein sequence ID" value="KAB2817128.1"/>
    <property type="molecule type" value="Genomic_DNA"/>
</dbReference>
<proteinExistence type="inferred from homology"/>
<dbReference type="InterPro" id="IPR036894">
    <property type="entry name" value="YbaB-like_sf"/>
</dbReference>
<keyword evidence="3" id="KW-0175">Coiled coil</keyword>
<dbReference type="OrthoDB" id="1149219at2"/>
<comment type="subunit">
    <text evidence="2">Homodimer.</text>
</comment>
<dbReference type="Gene3D" id="3.30.1310.10">
    <property type="entry name" value="Nucleoid-associated protein YbaB-like domain"/>
    <property type="match status" value="1"/>
</dbReference>
<dbReference type="Proteomes" id="UP000484164">
    <property type="component" value="Unassembled WGS sequence"/>
</dbReference>
<dbReference type="PANTHER" id="PTHR33449">
    <property type="entry name" value="NUCLEOID-ASSOCIATED PROTEIN YBAB"/>
    <property type="match status" value="1"/>
</dbReference>
<gene>
    <name evidence="4" type="ORF">F8C82_01655</name>
</gene>
<keyword evidence="2" id="KW-0963">Cytoplasm</keyword>
<keyword evidence="1 2" id="KW-0238">DNA-binding</keyword>
<sequence length="108" mass="11291">MFGGMKDMMAQLQQAQAKVEEAKARLDTITVEGKSSNGKVVAVVTGNRKVVDLTIDSSLEDTEEIADLVVIAMNDALAKAESVNEAEMGAAAKSSMPNIPGMGGMFGK</sequence>
<dbReference type="SUPFAM" id="SSF82607">
    <property type="entry name" value="YbaB-like"/>
    <property type="match status" value="1"/>
</dbReference>
<dbReference type="Pfam" id="PF02575">
    <property type="entry name" value="YbaB_DNA_bd"/>
    <property type="match status" value="1"/>
</dbReference>
<evidence type="ECO:0000256" key="2">
    <source>
        <dbReference type="HAMAP-Rule" id="MF_00274"/>
    </source>
</evidence>
<comment type="caution">
    <text evidence="4">The sequence shown here is derived from an EMBL/GenBank/DDBJ whole genome shotgun (WGS) entry which is preliminary data.</text>
</comment>
<evidence type="ECO:0000256" key="1">
    <source>
        <dbReference type="ARBA" id="ARBA00023125"/>
    </source>
</evidence>
<dbReference type="NCBIfam" id="TIGR00103">
    <property type="entry name" value="DNA_YbaB_EbfC"/>
    <property type="match status" value="1"/>
</dbReference>
<name>A0A6L3ZHQ8_9FLAO</name>
<evidence type="ECO:0000256" key="3">
    <source>
        <dbReference type="SAM" id="Coils"/>
    </source>
</evidence>
<dbReference type="HAMAP" id="MF_00274">
    <property type="entry name" value="DNA_YbaB_EbfC"/>
    <property type="match status" value="1"/>
</dbReference>
<dbReference type="GO" id="GO:0043590">
    <property type="term" value="C:bacterial nucleoid"/>
    <property type="evidence" value="ECO:0007669"/>
    <property type="project" value="UniProtKB-UniRule"/>
</dbReference>
<keyword evidence="5" id="KW-1185">Reference proteome</keyword>
<reference evidence="4 5" key="1">
    <citation type="submission" date="2019-10" db="EMBL/GenBank/DDBJ databases">
        <title>Genome sequence of Phaeocystidibacter marisrubri JCM30614 (type strain).</title>
        <authorList>
            <person name="Bowman J.P."/>
        </authorList>
    </citation>
    <scope>NUCLEOTIDE SEQUENCE [LARGE SCALE GENOMIC DNA]</scope>
    <source>
        <strain evidence="4 5">JCM 30614</strain>
    </source>
</reference>
<evidence type="ECO:0000313" key="4">
    <source>
        <dbReference type="EMBL" id="KAB2817128.1"/>
    </source>
</evidence>
<comment type="subcellular location">
    <subcellularLocation>
        <location evidence="2">Cytoplasm</location>
        <location evidence="2">Nucleoid</location>
    </subcellularLocation>
</comment>
<comment type="function">
    <text evidence="2">Binds to DNA and alters its conformation. May be involved in regulation of gene expression, nucleoid organization and DNA protection.</text>
</comment>
<feature type="coiled-coil region" evidence="3">
    <location>
        <begin position="5"/>
        <end position="32"/>
    </location>
</feature>
<organism evidence="4 5">
    <name type="scientific">Phaeocystidibacter marisrubri</name>
    <dbReference type="NCBI Taxonomy" id="1577780"/>
    <lineage>
        <taxon>Bacteria</taxon>
        <taxon>Pseudomonadati</taxon>
        <taxon>Bacteroidota</taxon>
        <taxon>Flavobacteriia</taxon>
        <taxon>Flavobacteriales</taxon>
        <taxon>Phaeocystidibacteraceae</taxon>
        <taxon>Phaeocystidibacter</taxon>
    </lineage>
</organism>
<dbReference type="GO" id="GO:0003677">
    <property type="term" value="F:DNA binding"/>
    <property type="evidence" value="ECO:0007669"/>
    <property type="project" value="UniProtKB-UniRule"/>
</dbReference>
<dbReference type="PIRSF" id="PIRSF004555">
    <property type="entry name" value="UCP004555"/>
    <property type="match status" value="1"/>
</dbReference>
<dbReference type="InterPro" id="IPR004401">
    <property type="entry name" value="YbaB/EbfC"/>
</dbReference>
<accession>A0A6L3ZHQ8</accession>